<dbReference type="EMBL" id="LCRF01000035">
    <property type="protein sequence ID" value="KKW30633.1"/>
    <property type="molecule type" value="Genomic_DNA"/>
</dbReference>
<accession>A0A0G1XHD1</accession>
<comment type="caution">
    <text evidence="1">The sequence shown here is derived from an EMBL/GenBank/DDBJ whole genome shotgun (WGS) entry which is preliminary data.</text>
</comment>
<sequence>MGIENYSKGTLWKTGVNPASPVRSLDGGGPVRWTIMHEKIPPLSEERGGISVGISSSA</sequence>
<organism evidence="1 2">
    <name type="scientific">Candidatus Kaiserbacteria bacterium GW2011_GWC2_52_8b</name>
    <dbReference type="NCBI Taxonomy" id="1618676"/>
    <lineage>
        <taxon>Bacteria</taxon>
        <taxon>Candidatus Kaiseribacteriota</taxon>
    </lineage>
</organism>
<proteinExistence type="predicted"/>
<dbReference type="Proteomes" id="UP000034445">
    <property type="component" value="Unassembled WGS sequence"/>
</dbReference>
<evidence type="ECO:0000313" key="1">
    <source>
        <dbReference type="EMBL" id="KKW30633.1"/>
    </source>
</evidence>
<protein>
    <submittedName>
        <fullName evidence="1">Uncharacterized protein</fullName>
    </submittedName>
</protein>
<reference evidence="1 2" key="1">
    <citation type="journal article" date="2015" name="Nature">
        <title>rRNA introns, odd ribosomes, and small enigmatic genomes across a large radiation of phyla.</title>
        <authorList>
            <person name="Brown C.T."/>
            <person name="Hug L.A."/>
            <person name="Thomas B.C."/>
            <person name="Sharon I."/>
            <person name="Castelle C.J."/>
            <person name="Singh A."/>
            <person name="Wilkins M.J."/>
            <person name="Williams K.H."/>
            <person name="Banfield J.F."/>
        </authorList>
    </citation>
    <scope>NUCLEOTIDE SEQUENCE [LARGE SCALE GENOMIC DNA]</scope>
</reference>
<evidence type="ECO:0000313" key="2">
    <source>
        <dbReference type="Proteomes" id="UP000034445"/>
    </source>
</evidence>
<dbReference type="AlphaFoldDB" id="A0A0G1XHD1"/>
<gene>
    <name evidence="1" type="ORF">UY74_C0035G0002</name>
</gene>
<name>A0A0G1XHD1_9BACT</name>